<feature type="region of interest" description="Disordered" evidence="1">
    <location>
        <begin position="308"/>
        <end position="342"/>
    </location>
</feature>
<protein>
    <submittedName>
        <fullName evidence="2">Uncharacterized protein</fullName>
    </submittedName>
</protein>
<feature type="compositionally biased region" description="Basic and acidic residues" evidence="1">
    <location>
        <begin position="308"/>
        <end position="319"/>
    </location>
</feature>
<evidence type="ECO:0000256" key="1">
    <source>
        <dbReference type="SAM" id="MobiDB-lite"/>
    </source>
</evidence>
<feature type="region of interest" description="Disordered" evidence="1">
    <location>
        <begin position="1"/>
        <end position="28"/>
    </location>
</feature>
<dbReference type="PANTHER" id="PTHR40788:SF1">
    <property type="entry name" value="IPA PROTEIN"/>
    <property type="match status" value="1"/>
</dbReference>
<dbReference type="eggNOG" id="ENOG502S6HP">
    <property type="taxonomic scope" value="Eukaryota"/>
</dbReference>
<feature type="compositionally biased region" description="Basic and acidic residues" evidence="1">
    <location>
        <begin position="1172"/>
        <end position="1190"/>
    </location>
</feature>
<dbReference type="GeneID" id="13398384"/>
<evidence type="ECO:0000313" key="2">
    <source>
        <dbReference type="EMBL" id="EGP91843.1"/>
    </source>
</evidence>
<dbReference type="InParanoid" id="F9X1M1"/>
<dbReference type="OrthoDB" id="3649945at2759"/>
<accession>F9X1M1</accession>
<feature type="compositionally biased region" description="Basic residues" evidence="1">
    <location>
        <begin position="189"/>
        <end position="201"/>
    </location>
</feature>
<dbReference type="Proteomes" id="UP000008062">
    <property type="component" value="Chromosome 1"/>
</dbReference>
<evidence type="ECO:0000313" key="3">
    <source>
        <dbReference type="Proteomes" id="UP000008062"/>
    </source>
</evidence>
<gene>
    <name evidence="2" type="ORF">MYCGRDRAFT_90277</name>
</gene>
<dbReference type="EMBL" id="CM001196">
    <property type="protein sequence ID" value="EGP91843.1"/>
    <property type="molecule type" value="Genomic_DNA"/>
</dbReference>
<dbReference type="KEGG" id="ztr:MYCGRDRAFT_90277"/>
<feature type="region of interest" description="Disordered" evidence="1">
    <location>
        <begin position="171"/>
        <end position="212"/>
    </location>
</feature>
<sequence>MMREVVQQASQAKKKASNRPRKDSGYVSDTEASRRYDIVHELLETNIEWDFMLNHHMPGERAVYILQKPLEDYLNLPSYTDDVSAEAKRKALDYFWSKLREQRAAELQISGVRAAEIAQSLGWFDIASLKSQKHKAEATRQALALAQEAQEAEAIAAAQLKLQELDINTVQPDTKPAPKQPAKSEATQPKKKPPKSKKANKPRPVIPNSLPPVLHPNNVAAAVVQALSKLAAAIEVEKSSLDFFEDLFGNSQDRSNLKWQGFTAAMGDAVCASEPASNRATADAIANGFRCVHVSYAFEHEPRGLAKRDAPLLPAERKGPRTSTSLPSCVSKGDRDTPSDPLTRFPPIAEFLKCEATSAVKDGLEPILTGVTAIDGRTPSMEKVVDSVTLKIQEATSAVKDGLEPMAAARCGDEINTAIRDGSPLRDLVDPRSTGQCMCAQRGNLTHRDDITLEVSLHLLCSALSATAKPVRQPTRLVQHERKAAPKADFMTTPMEIAKMNLSGLNIDSTFKHAMSPSDSVAMPAPAPLAFQPARIERNAGQVECFDNCFVCSKHWRRPQAIINGEAADYKDLLDDRGAEAIVKKTLMETLGNSAHVNGIVNDCGDHLIDKWRKMPRNERKAMLLDAQSGMYQDHGFPVSAYLSDMIDDPVEGARHLQPTFSSPSLTLENLVDHAMNMMLLIRYRTAYGPAEWVSFDSAQHNNHFEMGVLEARYSPRCVVMEGDQFGALVPWNEADAHSLKIMGFPRALLALEAGLGTTQVARSVVDSILRKYPLKKDSPRGRVRFDALTSKDALPEGHLHHPAFSAPPSCDLAIIFDSLQSRYEAVVDELQQTQTEPDALGEMLAMAQHVPDSTYGGKNGKDEHLVHLALLPTRRADAWQYLMVELEASYKELKKPVSSGGRISQEYDAAFSALGHVLRGTIKQLRRQLSIAVASFPNFVRTLKQLGKQTELRGDRHNLYNKNELLFHLVAIAEHEGPGAEPLAWHCREIFRLSEDKLKRVDQLTMDLLADLIAVDGALTSLRAHRPRCSPFQEIVVQQPLSKHALGFNDRFIRHGGLLSLYRACPDELSALQKPLGAYLDQPAFNGDVSKNGLDTIDKRRAALEAFLSKAREHRANCLKATDFISGPIVDNLKCVSVFLTEGHKRRVEAEREAFIVLIEKKEASAAGVLRPRDPNVPRPRQQDQREGPARPPGVAKEKTVGIPAIAPPAVHNAIANDLERLRLDERAPIEVSKTSLQTLGRLFDRSPHNRSNIRWNDFRAALKDVGFVATTNGGSEVSFRGGNGYGTIVIHKPHPEEVMRPMMCKFVANRLGRRFGWTAESFLERPKPA</sequence>
<dbReference type="HOGENOM" id="CLU_259054_0_0_1"/>
<reference evidence="2 3" key="1">
    <citation type="journal article" date="2011" name="PLoS Genet.">
        <title>Finished genome of the fungal wheat pathogen Mycosphaerella graminicola reveals dispensome structure, chromosome plasticity, and stealth pathogenesis.</title>
        <authorList>
            <person name="Goodwin S.B."/>
            <person name="Ben M'barek S."/>
            <person name="Dhillon B."/>
            <person name="Wittenberg A.H.J."/>
            <person name="Crane C.F."/>
            <person name="Hane J.K."/>
            <person name="Foster A.J."/>
            <person name="Van der Lee T.A.J."/>
            <person name="Grimwood J."/>
            <person name="Aerts A."/>
            <person name="Antoniw J."/>
            <person name="Bailey A."/>
            <person name="Bluhm B."/>
            <person name="Bowler J."/>
            <person name="Bristow J."/>
            <person name="van der Burgt A."/>
            <person name="Canto-Canche B."/>
            <person name="Churchill A.C.L."/>
            <person name="Conde-Ferraez L."/>
            <person name="Cools H.J."/>
            <person name="Coutinho P.M."/>
            <person name="Csukai M."/>
            <person name="Dehal P."/>
            <person name="De Wit P."/>
            <person name="Donzelli B."/>
            <person name="van de Geest H.C."/>
            <person name="van Ham R.C.H.J."/>
            <person name="Hammond-Kosack K.E."/>
            <person name="Henrissat B."/>
            <person name="Kilian A."/>
            <person name="Kobayashi A.K."/>
            <person name="Koopmann E."/>
            <person name="Kourmpetis Y."/>
            <person name="Kuzniar A."/>
            <person name="Lindquist E."/>
            <person name="Lombard V."/>
            <person name="Maliepaard C."/>
            <person name="Martins N."/>
            <person name="Mehrabi R."/>
            <person name="Nap J.P.H."/>
            <person name="Ponomarenko A."/>
            <person name="Rudd J.J."/>
            <person name="Salamov A."/>
            <person name="Schmutz J."/>
            <person name="Schouten H.J."/>
            <person name="Shapiro H."/>
            <person name="Stergiopoulos I."/>
            <person name="Torriani S.F.F."/>
            <person name="Tu H."/>
            <person name="de Vries R.P."/>
            <person name="Waalwijk C."/>
            <person name="Ware S.B."/>
            <person name="Wiebenga A."/>
            <person name="Zwiers L.-H."/>
            <person name="Oliver R.P."/>
            <person name="Grigoriev I.V."/>
            <person name="Kema G.H.J."/>
        </authorList>
    </citation>
    <scope>NUCLEOTIDE SEQUENCE [LARGE SCALE GENOMIC DNA]</scope>
    <source>
        <strain evidence="3">CBS 115943 / IPO323</strain>
    </source>
</reference>
<name>F9X1M1_ZYMTI</name>
<feature type="region of interest" description="Disordered" evidence="1">
    <location>
        <begin position="1169"/>
        <end position="1197"/>
    </location>
</feature>
<dbReference type="RefSeq" id="XP_003856867.1">
    <property type="nucleotide sequence ID" value="XM_003856819.1"/>
</dbReference>
<dbReference type="PANTHER" id="PTHR40788">
    <property type="entry name" value="CLR5 DOMAIN-CONTAINING PROTEIN-RELATED"/>
    <property type="match status" value="1"/>
</dbReference>
<keyword evidence="3" id="KW-1185">Reference proteome</keyword>
<proteinExistence type="predicted"/>
<organism evidence="2 3">
    <name type="scientific">Zymoseptoria tritici (strain CBS 115943 / IPO323)</name>
    <name type="common">Speckled leaf blotch fungus</name>
    <name type="synonym">Septoria tritici</name>
    <dbReference type="NCBI Taxonomy" id="336722"/>
    <lineage>
        <taxon>Eukaryota</taxon>
        <taxon>Fungi</taxon>
        <taxon>Dikarya</taxon>
        <taxon>Ascomycota</taxon>
        <taxon>Pezizomycotina</taxon>
        <taxon>Dothideomycetes</taxon>
        <taxon>Dothideomycetidae</taxon>
        <taxon>Mycosphaerellales</taxon>
        <taxon>Mycosphaerellaceae</taxon>
        <taxon>Zymoseptoria</taxon>
    </lineage>
</organism>